<dbReference type="InterPro" id="IPR053343">
    <property type="entry name" value="PSII_mRNA-binding_protein"/>
</dbReference>
<dbReference type="InterPro" id="IPR011990">
    <property type="entry name" value="TPR-like_helical_dom_sf"/>
</dbReference>
<feature type="repeat" description="PPR" evidence="2">
    <location>
        <begin position="241"/>
        <end position="275"/>
    </location>
</feature>
<dbReference type="OrthoDB" id="185373at2759"/>
<feature type="repeat" description="PPR" evidence="2">
    <location>
        <begin position="522"/>
        <end position="556"/>
    </location>
</feature>
<feature type="repeat" description="PPR" evidence="2">
    <location>
        <begin position="410"/>
        <end position="444"/>
    </location>
</feature>
<feature type="repeat" description="PPR" evidence="2">
    <location>
        <begin position="592"/>
        <end position="626"/>
    </location>
</feature>
<evidence type="ECO:0000256" key="2">
    <source>
        <dbReference type="PROSITE-ProRule" id="PRU00708"/>
    </source>
</evidence>
<protein>
    <recommendedName>
        <fullName evidence="5">Pentacotripeptide-repeat region of PRORP domain-containing protein</fullName>
    </recommendedName>
</protein>
<evidence type="ECO:0000313" key="4">
    <source>
        <dbReference type="Proteomes" id="UP000244005"/>
    </source>
</evidence>
<dbReference type="GO" id="GO:0010207">
    <property type="term" value="P:photosystem II assembly"/>
    <property type="evidence" value="ECO:0000318"/>
    <property type="project" value="GO_Central"/>
</dbReference>
<dbReference type="PANTHER" id="PTHR47940:SF1">
    <property type="entry name" value="PROTEIN LOW PHOTOSYNTHETIC EFFICIENCY 1, CHLOROPLASTIC"/>
    <property type="match status" value="1"/>
</dbReference>
<name>A0A2R6X3Q5_MARPO</name>
<dbReference type="Pfam" id="PF13041">
    <property type="entry name" value="PPR_2"/>
    <property type="match status" value="1"/>
</dbReference>
<accession>A0A2R6X3Q5</accession>
<dbReference type="GO" id="GO:0008494">
    <property type="term" value="F:translation activator activity"/>
    <property type="evidence" value="ECO:0000318"/>
    <property type="project" value="GO_Central"/>
</dbReference>
<evidence type="ECO:0008006" key="5">
    <source>
        <dbReference type="Google" id="ProtNLM"/>
    </source>
</evidence>
<dbReference type="GO" id="GO:0003729">
    <property type="term" value="F:mRNA binding"/>
    <property type="evidence" value="ECO:0000318"/>
    <property type="project" value="GO_Central"/>
</dbReference>
<dbReference type="Pfam" id="PF13812">
    <property type="entry name" value="PPR_3"/>
    <property type="match status" value="3"/>
</dbReference>
<keyword evidence="1" id="KW-0677">Repeat</keyword>
<dbReference type="NCBIfam" id="TIGR00756">
    <property type="entry name" value="PPR"/>
    <property type="match status" value="5"/>
</dbReference>
<dbReference type="GO" id="GO:0043022">
    <property type="term" value="F:ribosome binding"/>
    <property type="evidence" value="ECO:0000318"/>
    <property type="project" value="GO_Central"/>
</dbReference>
<proteinExistence type="predicted"/>
<dbReference type="AlphaFoldDB" id="A0A2R6X3Q5"/>
<dbReference type="SUPFAM" id="SSF48452">
    <property type="entry name" value="TPR-like"/>
    <property type="match status" value="1"/>
</dbReference>
<evidence type="ECO:0000313" key="3">
    <source>
        <dbReference type="EMBL" id="PTQ40724.1"/>
    </source>
</evidence>
<feature type="repeat" description="PPR" evidence="2">
    <location>
        <begin position="487"/>
        <end position="521"/>
    </location>
</feature>
<dbReference type="Gene3D" id="1.25.40.10">
    <property type="entry name" value="Tetratricopeptide repeat domain"/>
    <property type="match status" value="4"/>
</dbReference>
<sequence>MRFRALELHLIGNLGFRPSFVFSCGQPMTCLSPLAHSSLAFGTSRTPSSLAHTSHTSVISTQLCTAGLLVTHTGGKFTSVTKGLVQLRPSTITSFQDDREMQHQQAGSRNGAIVSKKTQADLLERIAYEVRNKRPSDRESTPVVRALTWAFRQVKVPDDVDALVAGLDLPLPVFTTTVQKLGFEGNPIAALAVFEWLQVTEDKQPNVYTYNSLLGALKANGRWEIAEMVYGKMQESGIAPDIVTQNTLISMYEQQGAYTYALKIFRSLKSQGLQPSLFTVRNVIQILERKGDVETALDVFGEFKQQCRRLEEGRGKKGSQAVEMKRDAEQKQQLETLVRQMCYERITYLLAHQINREEVIRLWTKMKSKQVQLSRNIFEKLIRACGDGEEDHKFVKLLYMDMRKQQLPMSVSLCNHVIQSLGWGKKWWAALEVFEHMVQLGPQPNSYTRKLMLSHFQVLLNSAKSRRIWKWALQLLEKMIQRGVEPDRFSWNAALIACAKAGETDSAVSVFHKMIERGQKPGVLSYGALLSALEKSNHLTGAKMVWKHMQDMGVEPNIVAYTTMISACGRGGSYPEALQLVEEMRANGIQPSLITYNALITACAKAGDGERALDVIQQMTAAKMQPDAITYSKLIEAMANEGRWEPATAAYRTMQELNLKPPTYAYEAVLRVCEANNIPFDCKSLELNPTS</sequence>
<dbReference type="InterPro" id="IPR002885">
    <property type="entry name" value="PPR_rpt"/>
</dbReference>
<dbReference type="GO" id="GO:0006413">
    <property type="term" value="P:translational initiation"/>
    <property type="evidence" value="ECO:0000318"/>
    <property type="project" value="GO_Central"/>
</dbReference>
<dbReference type="Gramene" id="Mp6g18510.1">
    <property type="protein sequence ID" value="Mp6g18510.1.cds1"/>
    <property type="gene ID" value="Mp6g18510"/>
</dbReference>
<gene>
    <name evidence="3" type="ORF">MARPO_0038s0061</name>
</gene>
<dbReference type="PROSITE" id="PS51375">
    <property type="entry name" value="PPR"/>
    <property type="match status" value="8"/>
</dbReference>
<feature type="repeat" description="PPR" evidence="2">
    <location>
        <begin position="557"/>
        <end position="591"/>
    </location>
</feature>
<dbReference type="Proteomes" id="UP000244005">
    <property type="component" value="Unassembled WGS sequence"/>
</dbReference>
<evidence type="ECO:0000256" key="1">
    <source>
        <dbReference type="ARBA" id="ARBA00022737"/>
    </source>
</evidence>
<dbReference type="GO" id="GO:0009507">
    <property type="term" value="C:chloroplast"/>
    <property type="evidence" value="ECO:0000318"/>
    <property type="project" value="GO_Central"/>
</dbReference>
<feature type="repeat" description="PPR" evidence="2">
    <location>
        <begin position="627"/>
        <end position="661"/>
    </location>
</feature>
<dbReference type="Pfam" id="PF01535">
    <property type="entry name" value="PPR"/>
    <property type="match status" value="1"/>
</dbReference>
<keyword evidence="4" id="KW-1185">Reference proteome</keyword>
<dbReference type="PANTHER" id="PTHR47940">
    <property type="entry name" value="OS12G0283900 PROTEIN"/>
    <property type="match status" value="1"/>
</dbReference>
<dbReference type="OMA" id="LQVWKHM"/>
<reference evidence="4" key="1">
    <citation type="journal article" date="2017" name="Cell">
        <title>Insights into land plant evolution garnered from the Marchantia polymorpha genome.</title>
        <authorList>
            <person name="Bowman J.L."/>
            <person name="Kohchi T."/>
            <person name="Yamato K.T."/>
            <person name="Jenkins J."/>
            <person name="Shu S."/>
            <person name="Ishizaki K."/>
            <person name="Yamaoka S."/>
            <person name="Nishihama R."/>
            <person name="Nakamura Y."/>
            <person name="Berger F."/>
            <person name="Adam C."/>
            <person name="Aki S.S."/>
            <person name="Althoff F."/>
            <person name="Araki T."/>
            <person name="Arteaga-Vazquez M.A."/>
            <person name="Balasubrmanian S."/>
            <person name="Barry K."/>
            <person name="Bauer D."/>
            <person name="Boehm C.R."/>
            <person name="Briginshaw L."/>
            <person name="Caballero-Perez J."/>
            <person name="Catarino B."/>
            <person name="Chen F."/>
            <person name="Chiyoda S."/>
            <person name="Chovatia M."/>
            <person name="Davies K.M."/>
            <person name="Delmans M."/>
            <person name="Demura T."/>
            <person name="Dierschke T."/>
            <person name="Dolan L."/>
            <person name="Dorantes-Acosta A.E."/>
            <person name="Eklund D.M."/>
            <person name="Florent S.N."/>
            <person name="Flores-Sandoval E."/>
            <person name="Fujiyama A."/>
            <person name="Fukuzawa H."/>
            <person name="Galik B."/>
            <person name="Grimanelli D."/>
            <person name="Grimwood J."/>
            <person name="Grossniklaus U."/>
            <person name="Hamada T."/>
            <person name="Haseloff J."/>
            <person name="Hetherington A.J."/>
            <person name="Higo A."/>
            <person name="Hirakawa Y."/>
            <person name="Hundley H.N."/>
            <person name="Ikeda Y."/>
            <person name="Inoue K."/>
            <person name="Inoue S.I."/>
            <person name="Ishida S."/>
            <person name="Jia Q."/>
            <person name="Kakita M."/>
            <person name="Kanazawa T."/>
            <person name="Kawai Y."/>
            <person name="Kawashima T."/>
            <person name="Kennedy M."/>
            <person name="Kinose K."/>
            <person name="Kinoshita T."/>
            <person name="Kohara Y."/>
            <person name="Koide E."/>
            <person name="Komatsu K."/>
            <person name="Kopischke S."/>
            <person name="Kubo M."/>
            <person name="Kyozuka J."/>
            <person name="Lagercrantz U."/>
            <person name="Lin S.S."/>
            <person name="Lindquist E."/>
            <person name="Lipzen A.M."/>
            <person name="Lu C.W."/>
            <person name="De Luna E."/>
            <person name="Martienssen R.A."/>
            <person name="Minamino N."/>
            <person name="Mizutani M."/>
            <person name="Mizutani M."/>
            <person name="Mochizuki N."/>
            <person name="Monte I."/>
            <person name="Mosher R."/>
            <person name="Nagasaki H."/>
            <person name="Nakagami H."/>
            <person name="Naramoto S."/>
            <person name="Nishitani K."/>
            <person name="Ohtani M."/>
            <person name="Okamoto T."/>
            <person name="Okumura M."/>
            <person name="Phillips J."/>
            <person name="Pollak B."/>
            <person name="Reinders A."/>
            <person name="Rovekamp M."/>
            <person name="Sano R."/>
            <person name="Sawa S."/>
            <person name="Schmid M.W."/>
            <person name="Shirakawa M."/>
            <person name="Solano R."/>
            <person name="Spunde A."/>
            <person name="Suetsugu N."/>
            <person name="Sugano S."/>
            <person name="Sugiyama A."/>
            <person name="Sun R."/>
            <person name="Suzuki Y."/>
            <person name="Takenaka M."/>
            <person name="Takezawa D."/>
            <person name="Tomogane H."/>
            <person name="Tsuzuki M."/>
            <person name="Ueda T."/>
            <person name="Umeda M."/>
            <person name="Ward J.M."/>
            <person name="Watanabe Y."/>
            <person name="Yazaki K."/>
            <person name="Yokoyama R."/>
            <person name="Yoshitake Y."/>
            <person name="Yotsui I."/>
            <person name="Zachgo S."/>
            <person name="Schmutz J."/>
        </authorList>
    </citation>
    <scope>NUCLEOTIDE SEQUENCE [LARGE SCALE GENOMIC DNA]</scope>
    <source>
        <strain evidence="4">Tak-1</strain>
    </source>
</reference>
<feature type="repeat" description="PPR" evidence="2">
    <location>
        <begin position="206"/>
        <end position="240"/>
    </location>
</feature>
<organism evidence="3 4">
    <name type="scientific">Marchantia polymorpha</name>
    <name type="common">Common liverwort</name>
    <name type="synonym">Marchantia aquatica</name>
    <dbReference type="NCBI Taxonomy" id="3197"/>
    <lineage>
        <taxon>Eukaryota</taxon>
        <taxon>Viridiplantae</taxon>
        <taxon>Streptophyta</taxon>
        <taxon>Embryophyta</taxon>
        <taxon>Marchantiophyta</taxon>
        <taxon>Marchantiopsida</taxon>
        <taxon>Marchantiidae</taxon>
        <taxon>Marchantiales</taxon>
        <taxon>Marchantiaceae</taxon>
        <taxon>Marchantia</taxon>
    </lineage>
</organism>
<dbReference type="EMBL" id="KZ772710">
    <property type="protein sequence ID" value="PTQ40724.1"/>
    <property type="molecule type" value="Genomic_DNA"/>
</dbReference>